<sequence>MVVEMALRGVWQPKTLVVSCCDWGGSSMGISSEEGKEGCLCKGVCSFGALLVMQWISGIPPTCASTIEAISLTLRRRFKSGSNKT</sequence>
<evidence type="ECO:0000313" key="1">
    <source>
        <dbReference type="EMBL" id="KAK8556402.1"/>
    </source>
</evidence>
<keyword evidence="2" id="KW-1185">Reference proteome</keyword>
<accession>A0ABR2EA24</accession>
<reference evidence="1 2" key="1">
    <citation type="journal article" date="2024" name="G3 (Bethesda)">
        <title>Genome assembly of Hibiscus sabdariffa L. provides insights into metabolisms of medicinal natural products.</title>
        <authorList>
            <person name="Kim T."/>
        </authorList>
    </citation>
    <scope>NUCLEOTIDE SEQUENCE [LARGE SCALE GENOMIC DNA]</scope>
    <source>
        <strain evidence="1">TK-2024</strain>
        <tissue evidence="1">Old leaves</tissue>
    </source>
</reference>
<protein>
    <submittedName>
        <fullName evidence="1">Uncharacterized protein</fullName>
    </submittedName>
</protein>
<name>A0ABR2EA24_9ROSI</name>
<evidence type="ECO:0000313" key="2">
    <source>
        <dbReference type="Proteomes" id="UP001472677"/>
    </source>
</evidence>
<organism evidence="1 2">
    <name type="scientific">Hibiscus sabdariffa</name>
    <name type="common">roselle</name>
    <dbReference type="NCBI Taxonomy" id="183260"/>
    <lineage>
        <taxon>Eukaryota</taxon>
        <taxon>Viridiplantae</taxon>
        <taxon>Streptophyta</taxon>
        <taxon>Embryophyta</taxon>
        <taxon>Tracheophyta</taxon>
        <taxon>Spermatophyta</taxon>
        <taxon>Magnoliopsida</taxon>
        <taxon>eudicotyledons</taxon>
        <taxon>Gunneridae</taxon>
        <taxon>Pentapetalae</taxon>
        <taxon>rosids</taxon>
        <taxon>malvids</taxon>
        <taxon>Malvales</taxon>
        <taxon>Malvaceae</taxon>
        <taxon>Malvoideae</taxon>
        <taxon>Hibiscus</taxon>
    </lineage>
</organism>
<comment type="caution">
    <text evidence="1">The sequence shown here is derived from an EMBL/GenBank/DDBJ whole genome shotgun (WGS) entry which is preliminary data.</text>
</comment>
<dbReference type="EMBL" id="JBBPBM010000017">
    <property type="protein sequence ID" value="KAK8556402.1"/>
    <property type="molecule type" value="Genomic_DNA"/>
</dbReference>
<gene>
    <name evidence="1" type="ORF">V6N12_002806</name>
</gene>
<dbReference type="Proteomes" id="UP001472677">
    <property type="component" value="Unassembled WGS sequence"/>
</dbReference>
<proteinExistence type="predicted"/>